<proteinExistence type="predicted"/>
<accession>A0A1S0TNY3</accession>
<sequence>SVHFGDLLNQSFDSDNLEAFNILDFENFAEADESGYYSSDQSQEAIDRSDQVLNPDAVIVRMNLDREVVHRTPDTAMVFMSPGSANSSHESGYEQLVHMNPDTAIICTYPVMVA</sequence>
<gene>
    <name evidence="1" type="ORF">LOAG_10940</name>
</gene>
<reference evidence="1" key="1">
    <citation type="submission" date="2012-04" db="EMBL/GenBank/DDBJ databases">
        <title>The Genome Sequence of Loa loa.</title>
        <authorList>
            <consortium name="The Broad Institute Genome Sequencing Platform"/>
            <consortium name="Broad Institute Genome Sequencing Center for Infectious Disease"/>
            <person name="Nutman T.B."/>
            <person name="Fink D.L."/>
            <person name="Russ C."/>
            <person name="Young S."/>
            <person name="Zeng Q."/>
            <person name="Gargeya S."/>
            <person name="Alvarado L."/>
            <person name="Berlin A."/>
            <person name="Chapman S.B."/>
            <person name="Chen Z."/>
            <person name="Freedman E."/>
            <person name="Gellesch M."/>
            <person name="Goldberg J."/>
            <person name="Griggs A."/>
            <person name="Gujja S."/>
            <person name="Heilman E.R."/>
            <person name="Heiman D."/>
            <person name="Howarth C."/>
            <person name="Mehta T."/>
            <person name="Neiman D."/>
            <person name="Pearson M."/>
            <person name="Roberts A."/>
            <person name="Saif S."/>
            <person name="Shea T."/>
            <person name="Shenoy N."/>
            <person name="Sisk P."/>
            <person name="Stolte C."/>
            <person name="Sykes S."/>
            <person name="White J."/>
            <person name="Yandava C."/>
            <person name="Haas B."/>
            <person name="Henn M.R."/>
            <person name="Nusbaum C."/>
            <person name="Birren B."/>
        </authorList>
    </citation>
    <scope>NUCLEOTIDE SEQUENCE [LARGE SCALE GENOMIC DNA]</scope>
</reference>
<organism evidence="1">
    <name type="scientific">Loa loa</name>
    <name type="common">Eye worm</name>
    <name type="synonym">Filaria loa</name>
    <dbReference type="NCBI Taxonomy" id="7209"/>
    <lineage>
        <taxon>Eukaryota</taxon>
        <taxon>Metazoa</taxon>
        <taxon>Ecdysozoa</taxon>
        <taxon>Nematoda</taxon>
        <taxon>Chromadorea</taxon>
        <taxon>Rhabditida</taxon>
        <taxon>Spirurina</taxon>
        <taxon>Spiruromorpha</taxon>
        <taxon>Filarioidea</taxon>
        <taxon>Onchocercidae</taxon>
        <taxon>Loa</taxon>
    </lineage>
</organism>
<dbReference type="CTD" id="9948388"/>
<dbReference type="AlphaFoldDB" id="A0A1S0TNY3"/>
<feature type="non-terminal residue" evidence="1">
    <location>
        <position position="1"/>
    </location>
</feature>
<dbReference type="InParanoid" id="A0A1S0TNY3"/>
<dbReference type="GeneID" id="9948388"/>
<protein>
    <submittedName>
        <fullName evidence="1">Uncharacterized protein</fullName>
    </submittedName>
</protein>
<dbReference type="EMBL" id="JH712172">
    <property type="protein sequence ID" value="EFO17558.1"/>
    <property type="molecule type" value="Genomic_DNA"/>
</dbReference>
<name>A0A1S0TNY3_LOALO</name>
<dbReference type="OrthoDB" id="10586190at2759"/>
<dbReference type="KEGG" id="loa:LOAG_10940"/>
<dbReference type="RefSeq" id="XP_003146512.1">
    <property type="nucleotide sequence ID" value="XM_003146464.1"/>
</dbReference>
<evidence type="ECO:0000313" key="1">
    <source>
        <dbReference type="EMBL" id="EFO17558.1"/>
    </source>
</evidence>